<evidence type="ECO:0000313" key="1">
    <source>
        <dbReference type="EMBL" id="KAI3810011.1"/>
    </source>
</evidence>
<proteinExistence type="predicted"/>
<accession>A0ACB9IR85</accession>
<protein>
    <submittedName>
        <fullName evidence="1">Uncharacterized protein</fullName>
    </submittedName>
</protein>
<reference evidence="1 2" key="2">
    <citation type="journal article" date="2022" name="Mol. Ecol. Resour.">
        <title>The genomes of chicory, endive, great burdock and yacon provide insights into Asteraceae paleo-polyploidization history and plant inulin production.</title>
        <authorList>
            <person name="Fan W."/>
            <person name="Wang S."/>
            <person name="Wang H."/>
            <person name="Wang A."/>
            <person name="Jiang F."/>
            <person name="Liu H."/>
            <person name="Zhao H."/>
            <person name="Xu D."/>
            <person name="Zhang Y."/>
        </authorList>
    </citation>
    <scope>NUCLEOTIDE SEQUENCE [LARGE SCALE GENOMIC DNA]</scope>
    <source>
        <strain evidence="2">cv. Yunnan</strain>
        <tissue evidence="1">Leaves</tissue>
    </source>
</reference>
<name>A0ACB9IR85_9ASTR</name>
<gene>
    <name evidence="1" type="ORF">L1987_19616</name>
</gene>
<dbReference type="EMBL" id="CM042024">
    <property type="protein sequence ID" value="KAI3810011.1"/>
    <property type="molecule type" value="Genomic_DNA"/>
</dbReference>
<keyword evidence="2" id="KW-1185">Reference proteome</keyword>
<dbReference type="Proteomes" id="UP001056120">
    <property type="component" value="Linkage Group LG07"/>
</dbReference>
<evidence type="ECO:0000313" key="2">
    <source>
        <dbReference type="Proteomes" id="UP001056120"/>
    </source>
</evidence>
<reference evidence="2" key="1">
    <citation type="journal article" date="2022" name="Mol. Ecol. Resour.">
        <title>The genomes of chicory, endive, great burdock and yacon provide insights into Asteraceae palaeo-polyploidization history and plant inulin production.</title>
        <authorList>
            <person name="Fan W."/>
            <person name="Wang S."/>
            <person name="Wang H."/>
            <person name="Wang A."/>
            <person name="Jiang F."/>
            <person name="Liu H."/>
            <person name="Zhao H."/>
            <person name="Xu D."/>
            <person name="Zhang Y."/>
        </authorList>
    </citation>
    <scope>NUCLEOTIDE SEQUENCE [LARGE SCALE GENOMIC DNA]</scope>
    <source>
        <strain evidence="2">cv. Yunnan</strain>
    </source>
</reference>
<comment type="caution">
    <text evidence="1">The sequence shown here is derived from an EMBL/GenBank/DDBJ whole genome shotgun (WGS) entry which is preliminary data.</text>
</comment>
<sequence>MVLRGVNLLQEDLKDLLHNTSLSHCDVITRLISNERSSREMFPNLQHLVLDHLQNLETIVEGIIPRGVCLSKLTTLQVLDCPMLKGAISYAMLRHVKNLEEIKVSGCRNMSCIIDSGEHEETVPNLRVLEMNNMVNLRLICDDGTSVCPALQRIEVSCCPELRKLSLSFSNLSHLKEIRGDINQWDNLRWEDDADDAKNMFLKYFQAYPRENCS</sequence>
<organism evidence="1 2">
    <name type="scientific">Smallanthus sonchifolius</name>
    <dbReference type="NCBI Taxonomy" id="185202"/>
    <lineage>
        <taxon>Eukaryota</taxon>
        <taxon>Viridiplantae</taxon>
        <taxon>Streptophyta</taxon>
        <taxon>Embryophyta</taxon>
        <taxon>Tracheophyta</taxon>
        <taxon>Spermatophyta</taxon>
        <taxon>Magnoliopsida</taxon>
        <taxon>eudicotyledons</taxon>
        <taxon>Gunneridae</taxon>
        <taxon>Pentapetalae</taxon>
        <taxon>asterids</taxon>
        <taxon>campanulids</taxon>
        <taxon>Asterales</taxon>
        <taxon>Asteraceae</taxon>
        <taxon>Asteroideae</taxon>
        <taxon>Heliantheae alliance</taxon>
        <taxon>Millerieae</taxon>
        <taxon>Smallanthus</taxon>
    </lineage>
</organism>